<dbReference type="AlphaFoldDB" id="A0A1L8D0V4"/>
<protein>
    <submittedName>
        <fullName evidence="1">Uncharacterized protein</fullName>
    </submittedName>
</protein>
<sequence>MRQYQADPAPIDLEFKKENRKVANWLLFYEERKAEYERLREAIIESSPCLTDAVPGGKNAVSDPTARKAVELARLQETEKWLQLVEEVENRLPLKMKVFLRLRREYRYRTGRNGWIAPVQWRYAQELAKILGKNPEDTWIESRTTFYYWWERIVEYAARLAAKKGLL</sequence>
<dbReference type="OrthoDB" id="3034743at2"/>
<comment type="caution">
    <text evidence="1">The sequence shown here is derived from an EMBL/GenBank/DDBJ whole genome shotgun (WGS) entry which is preliminary data.</text>
</comment>
<reference evidence="2" key="1">
    <citation type="submission" date="2016-12" db="EMBL/GenBank/DDBJ databases">
        <title>Draft Genome Sequences od Carboxydothermus pertinax and islandicus, Hydrogenogenic Carboxydotrophic Bacteria.</title>
        <authorList>
            <person name="Fukuyama Y."/>
            <person name="Ohmae K."/>
            <person name="Yoneda Y."/>
            <person name="Yoshida T."/>
            <person name="Sako Y."/>
        </authorList>
    </citation>
    <scope>NUCLEOTIDE SEQUENCE [LARGE SCALE GENOMIC DNA]</scope>
    <source>
        <strain evidence="2">SET</strain>
    </source>
</reference>
<evidence type="ECO:0000313" key="2">
    <source>
        <dbReference type="Proteomes" id="UP000187338"/>
    </source>
</evidence>
<dbReference type="STRING" id="661089.ciss_07250"/>
<gene>
    <name evidence="1" type="ORF">ciss_07250</name>
</gene>
<keyword evidence="2" id="KW-1185">Reference proteome</keyword>
<proteinExistence type="predicted"/>
<dbReference type="RefSeq" id="WP_075864975.1">
    <property type="nucleotide sequence ID" value="NZ_BDJL01000017.1"/>
</dbReference>
<dbReference type="EMBL" id="BDJL01000017">
    <property type="protein sequence ID" value="GAV24792.1"/>
    <property type="molecule type" value="Genomic_DNA"/>
</dbReference>
<dbReference type="Proteomes" id="UP000187338">
    <property type="component" value="Unassembled WGS sequence"/>
</dbReference>
<organism evidence="1 2">
    <name type="scientific">Carboxydothermus islandicus</name>
    <dbReference type="NCBI Taxonomy" id="661089"/>
    <lineage>
        <taxon>Bacteria</taxon>
        <taxon>Bacillati</taxon>
        <taxon>Bacillota</taxon>
        <taxon>Clostridia</taxon>
        <taxon>Thermoanaerobacterales</taxon>
        <taxon>Thermoanaerobacteraceae</taxon>
        <taxon>Carboxydothermus</taxon>
    </lineage>
</organism>
<name>A0A1L8D0V4_9THEO</name>
<evidence type="ECO:0000313" key="1">
    <source>
        <dbReference type="EMBL" id="GAV24792.1"/>
    </source>
</evidence>
<accession>A0A1L8D0V4</accession>